<accession>A0A9W9SVU9</accession>
<comment type="caution">
    <text evidence="1">The sequence shown here is derived from an EMBL/GenBank/DDBJ whole genome shotgun (WGS) entry which is preliminary data.</text>
</comment>
<keyword evidence="2" id="KW-1185">Reference proteome</keyword>
<dbReference type="RefSeq" id="XP_056585103.1">
    <property type="nucleotide sequence ID" value="XM_056720968.1"/>
</dbReference>
<dbReference type="Proteomes" id="UP001147752">
    <property type="component" value="Unassembled WGS sequence"/>
</dbReference>
<evidence type="ECO:0000313" key="1">
    <source>
        <dbReference type="EMBL" id="KAJ5385327.1"/>
    </source>
</evidence>
<dbReference type="GeneID" id="81460151"/>
<name>A0A9W9SVU9_9EURO</name>
<reference evidence="1" key="1">
    <citation type="submission" date="2022-12" db="EMBL/GenBank/DDBJ databases">
        <authorList>
            <person name="Petersen C."/>
        </authorList>
    </citation>
    <scope>NUCLEOTIDE SEQUENCE</scope>
    <source>
        <strain evidence="1">IBT 3081</strain>
    </source>
</reference>
<reference evidence="1" key="2">
    <citation type="journal article" date="2023" name="IMA Fungus">
        <title>Comparative genomic study of the Penicillium genus elucidates a diverse pangenome and 15 lateral gene transfer events.</title>
        <authorList>
            <person name="Petersen C."/>
            <person name="Sorensen T."/>
            <person name="Nielsen M.R."/>
            <person name="Sondergaard T.E."/>
            <person name="Sorensen J.L."/>
            <person name="Fitzpatrick D.A."/>
            <person name="Frisvad J.C."/>
            <person name="Nielsen K.L."/>
        </authorList>
    </citation>
    <scope>NUCLEOTIDE SEQUENCE</scope>
    <source>
        <strain evidence="1">IBT 3081</strain>
    </source>
</reference>
<sequence>MAVPPAISLHLKILNNQTLFLEILMSSPGSSRAGSTASAHPVDDNGPSRVYNITNRLFHRHYDINSDDDQPLFYGEISMFTPNKPDLILHAGTSTRAPIVAVSKFLKSSGDYKIGIGNPDDVNAVQWEDLTKELIHKPKYRFEMTLQCGSDQTQSGRRSFLWKRTRTVGVENSAPSKWTGRNYKLVDEHSEQILAVFSGAKRLGKGGKLQIRVEYGEDFDRMVLISCLSLYEKARRRRQSASGGGGGG</sequence>
<gene>
    <name evidence="1" type="ORF">N7517_003238</name>
</gene>
<proteinExistence type="predicted"/>
<dbReference type="OrthoDB" id="3431997at2759"/>
<dbReference type="EMBL" id="JAPZBT010000001">
    <property type="protein sequence ID" value="KAJ5385327.1"/>
    <property type="molecule type" value="Genomic_DNA"/>
</dbReference>
<dbReference type="AlphaFoldDB" id="A0A9W9SVU9"/>
<organism evidence="1 2">
    <name type="scientific">Penicillium concentricum</name>
    <dbReference type="NCBI Taxonomy" id="293559"/>
    <lineage>
        <taxon>Eukaryota</taxon>
        <taxon>Fungi</taxon>
        <taxon>Dikarya</taxon>
        <taxon>Ascomycota</taxon>
        <taxon>Pezizomycotina</taxon>
        <taxon>Eurotiomycetes</taxon>
        <taxon>Eurotiomycetidae</taxon>
        <taxon>Eurotiales</taxon>
        <taxon>Aspergillaceae</taxon>
        <taxon>Penicillium</taxon>
    </lineage>
</organism>
<protein>
    <submittedName>
        <fullName evidence="1">Uncharacterized protein</fullName>
    </submittedName>
</protein>
<evidence type="ECO:0000313" key="2">
    <source>
        <dbReference type="Proteomes" id="UP001147752"/>
    </source>
</evidence>